<dbReference type="PANTHER" id="PTHR11645">
    <property type="entry name" value="PYRROLINE-5-CARBOXYLATE REDUCTASE"/>
    <property type="match status" value="1"/>
</dbReference>
<keyword evidence="2" id="KW-0641">Proline biosynthesis</keyword>
<proteinExistence type="inferred from homology"/>
<dbReference type="PIRSF" id="PIRSF000193">
    <property type="entry name" value="Pyrrol-5-carb_rd"/>
    <property type="match status" value="1"/>
</dbReference>
<dbReference type="InterPro" id="IPR053790">
    <property type="entry name" value="P5CR-like_CS"/>
</dbReference>
<evidence type="ECO:0000256" key="3">
    <source>
        <dbReference type="PIRSR" id="PIRSR000193-1"/>
    </source>
</evidence>
<dbReference type="EMBL" id="LIUT01000001">
    <property type="protein sequence ID" value="KOR88342.1"/>
    <property type="molecule type" value="Genomic_DNA"/>
</dbReference>
<dbReference type="EC" id="1.5.1.2" evidence="2"/>
<evidence type="ECO:0000259" key="4">
    <source>
        <dbReference type="Pfam" id="PF03807"/>
    </source>
</evidence>
<dbReference type="Pfam" id="PF14748">
    <property type="entry name" value="P5CR_dimer"/>
    <property type="match status" value="1"/>
</dbReference>
<keyword evidence="7" id="KW-1185">Reference proteome</keyword>
<comment type="subcellular location">
    <subcellularLocation>
        <location evidence="2">Cytoplasm</location>
    </subcellularLocation>
</comment>
<evidence type="ECO:0000259" key="5">
    <source>
        <dbReference type="Pfam" id="PF14748"/>
    </source>
</evidence>
<protein>
    <recommendedName>
        <fullName evidence="2">Pyrroline-5-carboxylate reductase</fullName>
        <shortName evidence="2">P5C reductase</shortName>
        <shortName evidence="2">P5CR</shortName>
        <ecNumber evidence="2">1.5.1.2</ecNumber>
    </recommendedName>
    <alternativeName>
        <fullName evidence="2">PCA reductase</fullName>
    </alternativeName>
</protein>
<dbReference type="RefSeq" id="WP_054401395.1">
    <property type="nucleotide sequence ID" value="NZ_LIUT01000001.1"/>
</dbReference>
<dbReference type="InterPro" id="IPR029036">
    <property type="entry name" value="P5CR_dimer"/>
</dbReference>
<gene>
    <name evidence="2" type="primary">proC</name>
    <name evidence="6" type="ORF">AM231_03730</name>
</gene>
<keyword evidence="2" id="KW-0963">Cytoplasm</keyword>
<dbReference type="PANTHER" id="PTHR11645:SF51">
    <property type="entry name" value="COME OPERON PROTEIN 4"/>
    <property type="match status" value="1"/>
</dbReference>
<dbReference type="GO" id="GO:0055129">
    <property type="term" value="P:L-proline biosynthetic process"/>
    <property type="evidence" value="ECO:0007669"/>
    <property type="project" value="UniProtKB-UniRule"/>
</dbReference>
<feature type="domain" description="Pyrroline-5-carboxylate reductase dimerisation" evidence="5">
    <location>
        <begin position="159"/>
        <end position="262"/>
    </location>
</feature>
<dbReference type="AlphaFoldDB" id="A0A0M1P1V0"/>
<dbReference type="PATRIC" id="fig|1705565.3.peg.2623"/>
<dbReference type="Proteomes" id="UP000036932">
    <property type="component" value="Unassembled WGS sequence"/>
</dbReference>
<comment type="caution">
    <text evidence="6">The sequence shown here is derived from an EMBL/GenBank/DDBJ whole genome shotgun (WGS) entry which is preliminary data.</text>
</comment>
<dbReference type="Gene3D" id="1.10.3730.10">
    <property type="entry name" value="ProC C-terminal domain-like"/>
    <property type="match status" value="1"/>
</dbReference>
<keyword evidence="2 3" id="KW-0521">NADP</keyword>
<dbReference type="InterPro" id="IPR036291">
    <property type="entry name" value="NAD(P)-bd_dom_sf"/>
</dbReference>
<comment type="similarity">
    <text evidence="1 2">Belongs to the pyrroline-5-carboxylate reductase family.</text>
</comment>
<dbReference type="OrthoDB" id="9805754at2"/>
<comment type="pathway">
    <text evidence="2">Amino-acid biosynthesis; L-proline biosynthesis; L-proline from L-glutamate 5-semialdehyde: step 1/1.</text>
</comment>
<sequence>MKVGFIGTGSMGSLLIDAFIHSGALLPEQIQISNRSPEKAHQLAKRHAGLTVCSCNEETASSSNVLFLCIKPLEFRSVINEIKDQLEEGQIAISITSPVQLIHLESTLNCKVAKIIPSITNLTGGGASLCMYGSRIKEEDRQLIESLLSYISRPVEILESHTRITSDFSSCGPAFLSLFMEKWIDAAVEMTGIDRRTLNALAGEMLLGTGKLLTEEGFSPEQLQHRVAVPGGITAQALALLDSNLSGLFYQLIKTTHDKYEEDLVKLDAAFGFTINRPRY</sequence>
<feature type="domain" description="Pyrroline-5-carboxylate reductase catalytic N-terminal" evidence="4">
    <location>
        <begin position="2"/>
        <end position="97"/>
    </location>
</feature>
<comment type="catalytic activity">
    <reaction evidence="2">
        <text>L-proline + NADP(+) = (S)-1-pyrroline-5-carboxylate + NADPH + 2 H(+)</text>
        <dbReference type="Rhea" id="RHEA:14109"/>
        <dbReference type="ChEBI" id="CHEBI:15378"/>
        <dbReference type="ChEBI" id="CHEBI:17388"/>
        <dbReference type="ChEBI" id="CHEBI:57783"/>
        <dbReference type="ChEBI" id="CHEBI:58349"/>
        <dbReference type="ChEBI" id="CHEBI:60039"/>
        <dbReference type="EC" id="1.5.1.2"/>
    </reaction>
</comment>
<dbReference type="Pfam" id="PF03807">
    <property type="entry name" value="F420_oxidored"/>
    <property type="match status" value="1"/>
</dbReference>
<reference evidence="7" key="1">
    <citation type="submission" date="2015-08" db="EMBL/GenBank/DDBJ databases">
        <title>Genome sequencing project for genomic taxonomy and phylogenomics of Bacillus-like bacteria.</title>
        <authorList>
            <person name="Liu B."/>
            <person name="Wang J."/>
            <person name="Zhu Y."/>
            <person name="Liu G."/>
            <person name="Chen Q."/>
            <person name="Chen Z."/>
            <person name="Lan J."/>
            <person name="Che J."/>
            <person name="Ge C."/>
            <person name="Shi H."/>
            <person name="Pan Z."/>
            <person name="Liu X."/>
        </authorList>
    </citation>
    <scope>NUCLEOTIDE SEQUENCE [LARGE SCALE GENOMIC DNA]</scope>
    <source>
        <strain evidence="7">FJAT-22460</strain>
    </source>
</reference>
<evidence type="ECO:0000313" key="7">
    <source>
        <dbReference type="Proteomes" id="UP000036932"/>
    </source>
</evidence>
<dbReference type="HAMAP" id="MF_01925">
    <property type="entry name" value="P5C_reductase"/>
    <property type="match status" value="1"/>
</dbReference>
<feature type="binding site" evidence="3">
    <location>
        <position position="56"/>
    </location>
    <ligand>
        <name>NADPH</name>
        <dbReference type="ChEBI" id="CHEBI:57783"/>
    </ligand>
</feature>
<keyword evidence="2" id="KW-0560">Oxidoreductase</keyword>
<evidence type="ECO:0000256" key="1">
    <source>
        <dbReference type="ARBA" id="ARBA00005525"/>
    </source>
</evidence>
<evidence type="ECO:0000256" key="2">
    <source>
        <dbReference type="HAMAP-Rule" id="MF_01925"/>
    </source>
</evidence>
<dbReference type="UniPathway" id="UPA00098">
    <property type="reaction ID" value="UER00361"/>
</dbReference>
<evidence type="ECO:0000313" key="6">
    <source>
        <dbReference type="EMBL" id="KOR88342.1"/>
    </source>
</evidence>
<dbReference type="InterPro" id="IPR028939">
    <property type="entry name" value="P5C_Rdtase_cat_N"/>
</dbReference>
<dbReference type="PROSITE" id="PS00521">
    <property type="entry name" value="P5CR"/>
    <property type="match status" value="1"/>
</dbReference>
<name>A0A0M1P1V0_9BACL</name>
<comment type="function">
    <text evidence="2">Catalyzes the reduction of 1-pyrroline-5-carboxylate (PCA) to L-proline.</text>
</comment>
<accession>A0A0M1P1V0</accession>
<dbReference type="InterPro" id="IPR000304">
    <property type="entry name" value="Pyrroline-COOH_reductase"/>
</dbReference>
<dbReference type="InterPro" id="IPR008927">
    <property type="entry name" value="6-PGluconate_DH-like_C_sf"/>
</dbReference>
<feature type="binding site" evidence="3">
    <location>
        <begin position="6"/>
        <end position="11"/>
    </location>
    <ligand>
        <name>NADP(+)</name>
        <dbReference type="ChEBI" id="CHEBI:58349"/>
    </ligand>
</feature>
<dbReference type="Gene3D" id="3.40.50.720">
    <property type="entry name" value="NAD(P)-binding Rossmann-like Domain"/>
    <property type="match status" value="1"/>
</dbReference>
<keyword evidence="2" id="KW-0028">Amino-acid biosynthesis</keyword>
<dbReference type="GO" id="GO:0005737">
    <property type="term" value="C:cytoplasm"/>
    <property type="evidence" value="ECO:0007669"/>
    <property type="project" value="UniProtKB-SubCell"/>
</dbReference>
<organism evidence="6 7">
    <name type="scientific">Paenibacillus solani</name>
    <dbReference type="NCBI Taxonomy" id="1705565"/>
    <lineage>
        <taxon>Bacteria</taxon>
        <taxon>Bacillati</taxon>
        <taxon>Bacillota</taxon>
        <taxon>Bacilli</taxon>
        <taxon>Bacillales</taxon>
        <taxon>Paenibacillaceae</taxon>
        <taxon>Paenibacillus</taxon>
    </lineage>
</organism>
<dbReference type="SUPFAM" id="SSF48179">
    <property type="entry name" value="6-phosphogluconate dehydrogenase C-terminal domain-like"/>
    <property type="match status" value="1"/>
</dbReference>
<dbReference type="GO" id="GO:0004735">
    <property type="term" value="F:pyrroline-5-carboxylate reductase activity"/>
    <property type="evidence" value="ECO:0007669"/>
    <property type="project" value="UniProtKB-UniRule"/>
</dbReference>
<dbReference type="SUPFAM" id="SSF51735">
    <property type="entry name" value="NAD(P)-binding Rossmann-fold domains"/>
    <property type="match status" value="1"/>
</dbReference>
<dbReference type="NCBIfam" id="NF005814">
    <property type="entry name" value="PRK07680.1"/>
    <property type="match status" value="1"/>
</dbReference>
<comment type="catalytic activity">
    <reaction evidence="2">
        <text>L-proline + NAD(+) = (S)-1-pyrroline-5-carboxylate + NADH + 2 H(+)</text>
        <dbReference type="Rhea" id="RHEA:14105"/>
        <dbReference type="ChEBI" id="CHEBI:15378"/>
        <dbReference type="ChEBI" id="CHEBI:17388"/>
        <dbReference type="ChEBI" id="CHEBI:57540"/>
        <dbReference type="ChEBI" id="CHEBI:57945"/>
        <dbReference type="ChEBI" id="CHEBI:60039"/>
        <dbReference type="EC" id="1.5.1.2"/>
    </reaction>
</comment>